<dbReference type="PROSITE" id="PS50943">
    <property type="entry name" value="HTH_CROC1"/>
    <property type="match status" value="1"/>
</dbReference>
<dbReference type="PANTHER" id="PTHR36511:SF3">
    <property type="entry name" value="ANTITOXIN HIGA-2"/>
    <property type="match status" value="1"/>
</dbReference>
<evidence type="ECO:0000313" key="5">
    <source>
        <dbReference type="EMBL" id="QGY31494.1"/>
    </source>
</evidence>
<dbReference type="Pfam" id="PF01381">
    <property type="entry name" value="HTH_3"/>
    <property type="match status" value="1"/>
</dbReference>
<dbReference type="PANTHER" id="PTHR36511">
    <property type="entry name" value="MERR FAMILY BACTERIAL REGULATORY PROTEIN"/>
    <property type="match status" value="1"/>
</dbReference>
<name>A0A6B9G237_PANCY</name>
<dbReference type="InterPro" id="IPR001387">
    <property type="entry name" value="Cro/C1-type_HTH"/>
</dbReference>
<protein>
    <submittedName>
        <fullName evidence="5">Transcriptional regulator</fullName>
    </submittedName>
</protein>
<dbReference type="SUPFAM" id="SSF47413">
    <property type="entry name" value="lambda repressor-like DNA-binding domains"/>
    <property type="match status" value="1"/>
</dbReference>
<dbReference type="EMBL" id="CP024769">
    <property type="protein sequence ID" value="QGY31494.1"/>
    <property type="molecule type" value="Genomic_DNA"/>
</dbReference>
<dbReference type="GO" id="GO:0003677">
    <property type="term" value="F:DNA binding"/>
    <property type="evidence" value="ECO:0007669"/>
    <property type="project" value="UniProtKB-KW"/>
</dbReference>
<feature type="domain" description="HTH cro/C1-type" evidence="4">
    <location>
        <begin position="53"/>
        <end position="89"/>
    </location>
</feature>
<dbReference type="CDD" id="cd00093">
    <property type="entry name" value="HTH_XRE"/>
    <property type="match status" value="1"/>
</dbReference>
<evidence type="ECO:0000256" key="1">
    <source>
        <dbReference type="ARBA" id="ARBA00023015"/>
    </source>
</evidence>
<evidence type="ECO:0000259" key="4">
    <source>
        <dbReference type="PROSITE" id="PS50943"/>
    </source>
</evidence>
<gene>
    <name evidence="5" type="ORF">CUN67_21110</name>
</gene>
<keyword evidence="5" id="KW-0614">Plasmid</keyword>
<keyword evidence="2" id="KW-0238">DNA-binding</keyword>
<accession>A0A6B9G237</accession>
<reference evidence="5 6" key="1">
    <citation type="submission" date="2017-11" db="EMBL/GenBank/DDBJ databases">
        <title>Genome sequence of Pantoea cypripedii NE1.</title>
        <authorList>
            <person name="Nascimento F.X."/>
        </authorList>
    </citation>
    <scope>NUCLEOTIDE SEQUENCE [LARGE SCALE GENOMIC DNA]</scope>
    <source>
        <strain evidence="5 6">NE1</strain>
        <plasmid evidence="6">pne1a</plasmid>
    </source>
</reference>
<keyword evidence="1" id="KW-0805">Transcription regulation</keyword>
<dbReference type="InterPro" id="IPR010982">
    <property type="entry name" value="Lambda_DNA-bd_dom_sf"/>
</dbReference>
<organism evidence="5 6">
    <name type="scientific">Pantoea cypripedii</name>
    <name type="common">Pectobacterium cypripedii</name>
    <name type="synonym">Erwinia cypripedii</name>
    <dbReference type="NCBI Taxonomy" id="55209"/>
    <lineage>
        <taxon>Bacteria</taxon>
        <taxon>Pseudomonadati</taxon>
        <taxon>Pseudomonadota</taxon>
        <taxon>Gammaproteobacteria</taxon>
        <taxon>Enterobacterales</taxon>
        <taxon>Erwiniaceae</taxon>
        <taxon>Pantoea</taxon>
    </lineage>
</organism>
<geneLocation type="plasmid" evidence="6">
    <name>pne1a</name>
</geneLocation>
<dbReference type="InterPro" id="IPR052359">
    <property type="entry name" value="HTH-type_reg/antitoxin"/>
</dbReference>
<dbReference type="AlphaFoldDB" id="A0A6B9G237"/>
<evidence type="ECO:0000313" key="6">
    <source>
        <dbReference type="Proteomes" id="UP000502005"/>
    </source>
</evidence>
<evidence type="ECO:0000256" key="3">
    <source>
        <dbReference type="ARBA" id="ARBA00023163"/>
    </source>
</evidence>
<keyword evidence="3" id="KW-0804">Transcription</keyword>
<dbReference type="Gene3D" id="1.10.260.40">
    <property type="entry name" value="lambda repressor-like DNA-binding domains"/>
    <property type="match status" value="1"/>
</dbReference>
<sequence length="109" mass="12335">MVNHLKDLQEIAHDFNEIGVVSDDLVKRIDARVQLRELRASLPVVQDMNGEEIRSLRDRFHLSQAMLALYVNMSVVTISKWERGEKKPNGAALRVLNTIAIKGPDVFAI</sequence>
<dbReference type="Proteomes" id="UP000502005">
    <property type="component" value="Plasmid pNE1A"/>
</dbReference>
<proteinExistence type="predicted"/>
<dbReference type="SMART" id="SM00530">
    <property type="entry name" value="HTH_XRE"/>
    <property type="match status" value="1"/>
</dbReference>
<evidence type="ECO:0000256" key="2">
    <source>
        <dbReference type="ARBA" id="ARBA00023125"/>
    </source>
</evidence>
<dbReference type="RefSeq" id="WP_208717392.1">
    <property type="nucleotide sequence ID" value="NZ_CP024769.1"/>
</dbReference>